<dbReference type="InterPro" id="IPR046341">
    <property type="entry name" value="SET_dom_sf"/>
</dbReference>
<organism evidence="4 5">
    <name type="scientific">Prymnesium parvum</name>
    <name type="common">Toxic golden alga</name>
    <dbReference type="NCBI Taxonomy" id="97485"/>
    <lineage>
        <taxon>Eukaryota</taxon>
        <taxon>Haptista</taxon>
        <taxon>Haptophyta</taxon>
        <taxon>Prymnesiophyceae</taxon>
        <taxon>Prymnesiales</taxon>
        <taxon>Prymnesiaceae</taxon>
        <taxon>Prymnesium</taxon>
    </lineage>
</organism>
<feature type="region of interest" description="Disordered" evidence="1">
    <location>
        <begin position="29"/>
        <end position="50"/>
    </location>
</feature>
<feature type="domain" description="SET" evidence="3">
    <location>
        <begin position="73"/>
        <end position="270"/>
    </location>
</feature>
<sequence length="350" mass="37717">MLRASLCLIAASAAAIHLPCAPRASRCTMAAKRKRPPPPRPPPKGFGTHRAHGGSRLLHADYDALCAWLAASPSASLDRVAIGEFGGMRGVMAVRDIAAGEEIVSIPAHLAVDLGAQSVDPLAAARRLLAARATDGGAHAAYWRLLPQEGSADLCTPDFMSDEQLRAVQWPPLVAQTRERAQRLRAAPSGGEGGGFSERELRWAVWIVLSRVLTVLGPDGQGHKLLIPFLDMFNHKASSKHYLTGRTDGLLRVVAGEKVRSGEQVYIVYGDAQTSNVEFLSHYGFIDPAAGRADRAVVRANPEAVHELRLTTLEDDLAYLDANPNAPYKERLAIELRVALKKAAMKEGLL</sequence>
<dbReference type="PANTHER" id="PTHR13271">
    <property type="entry name" value="UNCHARACTERIZED PUTATIVE METHYLTRANSFERASE"/>
    <property type="match status" value="1"/>
</dbReference>
<evidence type="ECO:0000256" key="2">
    <source>
        <dbReference type="SAM" id="SignalP"/>
    </source>
</evidence>
<evidence type="ECO:0000313" key="4">
    <source>
        <dbReference type="EMBL" id="KAL1530852.1"/>
    </source>
</evidence>
<dbReference type="SUPFAM" id="SSF82199">
    <property type="entry name" value="SET domain"/>
    <property type="match status" value="1"/>
</dbReference>
<dbReference type="Proteomes" id="UP001515480">
    <property type="component" value="Unassembled WGS sequence"/>
</dbReference>
<dbReference type="PROSITE" id="PS50280">
    <property type="entry name" value="SET"/>
    <property type="match status" value="1"/>
</dbReference>
<keyword evidence="5" id="KW-1185">Reference proteome</keyword>
<accession>A0AB34KC93</accession>
<dbReference type="GO" id="GO:0016279">
    <property type="term" value="F:protein-lysine N-methyltransferase activity"/>
    <property type="evidence" value="ECO:0007669"/>
    <property type="project" value="TreeGrafter"/>
</dbReference>
<dbReference type="EMBL" id="JBGBPQ010000001">
    <property type="protein sequence ID" value="KAL1530852.1"/>
    <property type="molecule type" value="Genomic_DNA"/>
</dbReference>
<dbReference type="PANTHER" id="PTHR13271:SF140">
    <property type="entry name" value="SET DOMAIN-CONTAINING PROTEIN"/>
    <property type="match status" value="1"/>
</dbReference>
<name>A0AB34KC93_PRYPA</name>
<feature type="chain" id="PRO_5044293735" description="SET domain-containing protein" evidence="2">
    <location>
        <begin position="16"/>
        <end position="350"/>
    </location>
</feature>
<gene>
    <name evidence="4" type="ORF">AB1Y20_001746</name>
</gene>
<feature type="signal peptide" evidence="2">
    <location>
        <begin position="1"/>
        <end position="15"/>
    </location>
</feature>
<dbReference type="InterPro" id="IPR050600">
    <property type="entry name" value="SETD3_SETD6_MTase"/>
</dbReference>
<evidence type="ECO:0000313" key="5">
    <source>
        <dbReference type="Proteomes" id="UP001515480"/>
    </source>
</evidence>
<proteinExistence type="predicted"/>
<reference evidence="4 5" key="1">
    <citation type="journal article" date="2024" name="Science">
        <title>Giant polyketide synthase enzymes in the biosynthesis of giant marine polyether toxins.</title>
        <authorList>
            <person name="Fallon T.R."/>
            <person name="Shende V.V."/>
            <person name="Wierzbicki I.H."/>
            <person name="Pendleton A.L."/>
            <person name="Watervoot N.F."/>
            <person name="Auber R.P."/>
            <person name="Gonzalez D.J."/>
            <person name="Wisecaver J.H."/>
            <person name="Moore B.S."/>
        </authorList>
    </citation>
    <scope>NUCLEOTIDE SEQUENCE [LARGE SCALE GENOMIC DNA]</scope>
    <source>
        <strain evidence="4 5">12B1</strain>
    </source>
</reference>
<dbReference type="AlphaFoldDB" id="A0AB34KC93"/>
<dbReference type="CDD" id="cd10527">
    <property type="entry name" value="SET_LSMT"/>
    <property type="match status" value="1"/>
</dbReference>
<protein>
    <recommendedName>
        <fullName evidence="3">SET domain-containing protein</fullName>
    </recommendedName>
</protein>
<keyword evidence="2" id="KW-0732">Signal</keyword>
<evidence type="ECO:0000259" key="3">
    <source>
        <dbReference type="PROSITE" id="PS50280"/>
    </source>
</evidence>
<comment type="caution">
    <text evidence="4">The sequence shown here is derived from an EMBL/GenBank/DDBJ whole genome shotgun (WGS) entry which is preliminary data.</text>
</comment>
<dbReference type="Gene3D" id="3.90.1410.10">
    <property type="entry name" value="set domain protein methyltransferase, domain 1"/>
    <property type="match status" value="1"/>
</dbReference>
<evidence type="ECO:0000256" key="1">
    <source>
        <dbReference type="SAM" id="MobiDB-lite"/>
    </source>
</evidence>
<dbReference type="InterPro" id="IPR001214">
    <property type="entry name" value="SET_dom"/>
</dbReference>